<dbReference type="GO" id="GO:0003677">
    <property type="term" value="F:DNA binding"/>
    <property type="evidence" value="ECO:0007669"/>
    <property type="project" value="UniProtKB-KW"/>
</dbReference>
<dbReference type="Gene3D" id="1.10.150.130">
    <property type="match status" value="1"/>
</dbReference>
<dbReference type="InterPro" id="IPR010998">
    <property type="entry name" value="Integrase_recombinase_N"/>
</dbReference>
<dbReference type="EMBL" id="NVQC01000013">
    <property type="protein sequence ID" value="PTL36602.1"/>
    <property type="molecule type" value="Genomic_DNA"/>
</dbReference>
<dbReference type="GO" id="GO:0015074">
    <property type="term" value="P:DNA integration"/>
    <property type="evidence" value="ECO:0007669"/>
    <property type="project" value="InterPro"/>
</dbReference>
<evidence type="ECO:0000313" key="3">
    <source>
        <dbReference type="EMBL" id="PTL36602.1"/>
    </source>
</evidence>
<dbReference type="Pfam" id="PF13495">
    <property type="entry name" value="Phage_int_SAM_4"/>
    <property type="match status" value="1"/>
</dbReference>
<dbReference type="Proteomes" id="UP000241436">
    <property type="component" value="Unassembled WGS sequence"/>
</dbReference>
<keyword evidence="4" id="KW-1185">Reference proteome</keyword>
<protein>
    <recommendedName>
        <fullName evidence="2">Integrase SAM-like N-terminal domain-containing protein</fullName>
    </recommendedName>
</protein>
<sequence length="142" mass="15987">MPSTPLPPCLWCGLARTHEKQRAYQSGLLLLDHCRVRWVPFTLAKSPSTLGAEHVHAFLRHLAMEKQVASSTQNQALNAVVFLYRKVIKKDIGDFGDFPRARRGLRLPVVASRAEIKAVLDRMSGREQFMARLLYGTGRGCE</sequence>
<keyword evidence="1" id="KW-0238">DNA-binding</keyword>
<name>A0A2T4TZS5_9BACT</name>
<feature type="domain" description="Integrase SAM-like N-terminal" evidence="2">
    <location>
        <begin position="41"/>
        <end position="93"/>
    </location>
</feature>
<accession>A0A2T4TZS5</accession>
<proteinExistence type="predicted"/>
<comment type="caution">
    <text evidence="3">The sequence shown here is derived from an EMBL/GenBank/DDBJ whole genome shotgun (WGS) entry which is preliminary data.</text>
</comment>
<reference evidence="3 4" key="1">
    <citation type="submission" date="2017-09" db="EMBL/GenBank/DDBJ databases">
        <title>Bloom of a denitrifying methanotroph, Candidatus Methylomirabilis limnetica, in a deep stratified lake.</title>
        <authorList>
            <person name="Graf J.S."/>
            <person name="Marchant H.K."/>
            <person name="Tienken D."/>
            <person name="Hach P.F."/>
            <person name="Brand A."/>
            <person name="Schubert C.J."/>
            <person name="Kuypers M.M."/>
            <person name="Milucka J."/>
        </authorList>
    </citation>
    <scope>NUCLEOTIDE SEQUENCE [LARGE SCALE GENOMIC DNA]</scope>
    <source>
        <strain evidence="3 4">Zug</strain>
    </source>
</reference>
<gene>
    <name evidence="3" type="ORF">CLG94_02650</name>
</gene>
<dbReference type="AlphaFoldDB" id="A0A2T4TZS5"/>
<evidence type="ECO:0000259" key="2">
    <source>
        <dbReference type="Pfam" id="PF13495"/>
    </source>
</evidence>
<reference evidence="4" key="2">
    <citation type="journal article" date="2018" name="Environ. Microbiol.">
        <title>Bloom of a denitrifying methanotroph, 'Candidatus Methylomirabilis limnetica', in a deep stratified lake.</title>
        <authorList>
            <person name="Graf J.S."/>
            <person name="Mayr M.J."/>
            <person name="Marchant H.K."/>
            <person name="Tienken D."/>
            <person name="Hach P.F."/>
            <person name="Brand A."/>
            <person name="Schubert C.J."/>
            <person name="Kuypers M.M."/>
            <person name="Milucka J."/>
        </authorList>
    </citation>
    <scope>NUCLEOTIDE SEQUENCE [LARGE SCALE GENOMIC DNA]</scope>
    <source>
        <strain evidence="4">Zug</strain>
    </source>
</reference>
<organism evidence="3 4">
    <name type="scientific">Candidatus Methylomirabilis limnetica</name>
    <dbReference type="NCBI Taxonomy" id="2033718"/>
    <lineage>
        <taxon>Bacteria</taxon>
        <taxon>Candidatus Methylomirabilota</taxon>
        <taxon>Candidatus Methylomirabilia</taxon>
        <taxon>Candidatus Methylomirabilales</taxon>
        <taxon>Candidatus Methylomirabilaceae</taxon>
        <taxon>Candidatus Methylomirabilis</taxon>
    </lineage>
</organism>
<dbReference type="InterPro" id="IPR004107">
    <property type="entry name" value="Integrase_SAM-like_N"/>
</dbReference>
<evidence type="ECO:0000313" key="4">
    <source>
        <dbReference type="Proteomes" id="UP000241436"/>
    </source>
</evidence>
<evidence type="ECO:0000256" key="1">
    <source>
        <dbReference type="ARBA" id="ARBA00023125"/>
    </source>
</evidence>